<proteinExistence type="predicted"/>
<dbReference type="Pfam" id="PF01137">
    <property type="entry name" value="RTC"/>
    <property type="match status" value="1"/>
</dbReference>
<evidence type="ECO:0000259" key="1">
    <source>
        <dbReference type="Pfam" id="PF01137"/>
    </source>
</evidence>
<organism evidence="2">
    <name type="scientific">marine sediment metagenome</name>
    <dbReference type="NCBI Taxonomy" id="412755"/>
    <lineage>
        <taxon>unclassified sequences</taxon>
        <taxon>metagenomes</taxon>
        <taxon>ecological metagenomes</taxon>
    </lineage>
</organism>
<dbReference type="GO" id="GO:0003963">
    <property type="term" value="F:RNA-3'-phosphate cyclase activity"/>
    <property type="evidence" value="ECO:0007669"/>
    <property type="project" value="TreeGrafter"/>
</dbReference>
<feature type="non-terminal residue" evidence="2">
    <location>
        <position position="1"/>
    </location>
</feature>
<dbReference type="GO" id="GO:0006396">
    <property type="term" value="P:RNA processing"/>
    <property type="evidence" value="ECO:0007669"/>
    <property type="project" value="InterPro"/>
</dbReference>
<dbReference type="InterPro" id="IPR037136">
    <property type="entry name" value="RNA3'_phos_cyclase_dom_sf"/>
</dbReference>
<dbReference type="InterPro" id="IPR023797">
    <property type="entry name" value="RNA3'_phos_cyclase_dom"/>
</dbReference>
<name>X1MTZ4_9ZZZZ</name>
<accession>X1MTZ4</accession>
<reference evidence="2" key="1">
    <citation type="journal article" date="2014" name="Front. Microbiol.">
        <title>High frequency of phylogenetically diverse reductive dehalogenase-homologous genes in deep subseafloor sedimentary metagenomes.</title>
        <authorList>
            <person name="Kawai M."/>
            <person name="Futagami T."/>
            <person name="Toyoda A."/>
            <person name="Takaki Y."/>
            <person name="Nishi S."/>
            <person name="Hori S."/>
            <person name="Arai W."/>
            <person name="Tsubouchi T."/>
            <person name="Morono Y."/>
            <person name="Uchiyama I."/>
            <person name="Ito T."/>
            <person name="Fujiyama A."/>
            <person name="Inagaki F."/>
            <person name="Takami H."/>
        </authorList>
    </citation>
    <scope>NUCLEOTIDE SEQUENCE</scope>
    <source>
        <strain evidence="2">Expedition CK06-06</strain>
    </source>
</reference>
<dbReference type="EMBL" id="BARV01007000">
    <property type="protein sequence ID" value="GAI18175.1"/>
    <property type="molecule type" value="Genomic_DNA"/>
</dbReference>
<dbReference type="AlphaFoldDB" id="X1MTZ4"/>
<dbReference type="InterPro" id="IPR013792">
    <property type="entry name" value="RNA3'P_cycl/enolpyr_Trfase_a/b"/>
</dbReference>
<dbReference type="SUPFAM" id="SSF55205">
    <property type="entry name" value="EPT/RTPC-like"/>
    <property type="match status" value="1"/>
</dbReference>
<dbReference type="PANTHER" id="PTHR11096">
    <property type="entry name" value="RNA 3' TERMINAL PHOSPHATE CYCLASE"/>
    <property type="match status" value="1"/>
</dbReference>
<dbReference type="InterPro" id="IPR000228">
    <property type="entry name" value="RNA3'_term_phos_cyc"/>
</dbReference>
<comment type="caution">
    <text evidence="2">The sequence shown here is derived from an EMBL/GenBank/DDBJ whole genome shotgun (WGS) entry which is preliminary data.</text>
</comment>
<dbReference type="Gene3D" id="3.65.10.20">
    <property type="entry name" value="RNA 3'-terminal phosphate cyclase domain"/>
    <property type="match status" value="1"/>
</dbReference>
<dbReference type="PANTHER" id="PTHR11096:SF0">
    <property type="entry name" value="RNA 3'-TERMINAL PHOSPHATE CYCLASE"/>
    <property type="match status" value="1"/>
</dbReference>
<gene>
    <name evidence="2" type="ORF">S06H3_14318</name>
</gene>
<evidence type="ECO:0000313" key="2">
    <source>
        <dbReference type="EMBL" id="GAI18175.1"/>
    </source>
</evidence>
<protein>
    <recommendedName>
        <fullName evidence="1">RNA 3'-terminal phosphate cyclase domain-containing protein</fullName>
    </recommendedName>
</protein>
<feature type="domain" description="RNA 3'-terminal phosphate cyclase" evidence="1">
    <location>
        <begin position="10"/>
        <end position="58"/>
    </location>
</feature>
<sequence>LFKEIKPQPTVDAHLADMLIPYVALADGNSTYLTRAITEHLDTNIWLAQKILGVKFEVSKTKNLYRIKKKGS</sequence>